<gene>
    <name evidence="4" type="ORF">BJX63DRAFT_431690</name>
</gene>
<dbReference type="SUPFAM" id="SSF48403">
    <property type="entry name" value="Ankyrin repeat"/>
    <property type="match status" value="1"/>
</dbReference>
<sequence length="125" mass="13610">MTNLQNRTALWFAVESGKEAIAEILLNHDAAVNKPDTLGATALAPEVKSGTDTMVQVLLTHGVDPFLQDLSGWTLHWAAKMGHLAVANALLQDERVDHIQVTRWNTSALHYAARYGGGEVLQLLV</sequence>
<dbReference type="InterPro" id="IPR002110">
    <property type="entry name" value="Ankyrin_rpt"/>
</dbReference>
<dbReference type="PANTHER" id="PTHR24171">
    <property type="entry name" value="ANKYRIN REPEAT DOMAIN-CONTAINING PROTEIN 39-RELATED"/>
    <property type="match status" value="1"/>
</dbReference>
<accession>A0ABR4HEB4</accession>
<proteinExistence type="predicted"/>
<dbReference type="Gene3D" id="1.25.40.20">
    <property type="entry name" value="Ankyrin repeat-containing domain"/>
    <property type="match status" value="2"/>
</dbReference>
<feature type="repeat" description="ANK" evidence="3">
    <location>
        <begin position="5"/>
        <end position="37"/>
    </location>
</feature>
<protein>
    <submittedName>
        <fullName evidence="4">Ankyrin repeat-containing domain protein</fullName>
    </submittedName>
</protein>
<dbReference type="InterPro" id="IPR036770">
    <property type="entry name" value="Ankyrin_rpt-contain_sf"/>
</dbReference>
<name>A0ABR4HEB4_9EURO</name>
<dbReference type="EMBL" id="JBFXLT010000037">
    <property type="protein sequence ID" value="KAL2813828.1"/>
    <property type="molecule type" value="Genomic_DNA"/>
</dbReference>
<reference evidence="4 5" key="1">
    <citation type="submission" date="2024-07" db="EMBL/GenBank/DDBJ databases">
        <title>Section-level genome sequencing and comparative genomics of Aspergillus sections Usti and Cavernicolus.</title>
        <authorList>
            <consortium name="Lawrence Berkeley National Laboratory"/>
            <person name="Nybo J.L."/>
            <person name="Vesth T.C."/>
            <person name="Theobald S."/>
            <person name="Frisvad J.C."/>
            <person name="Larsen T.O."/>
            <person name="Kjaerboelling I."/>
            <person name="Rothschild-Mancinelli K."/>
            <person name="Lyhne E.K."/>
            <person name="Kogle M.E."/>
            <person name="Barry K."/>
            <person name="Clum A."/>
            <person name="Na H."/>
            <person name="Ledsgaard L."/>
            <person name="Lin J."/>
            <person name="Lipzen A."/>
            <person name="Kuo A."/>
            <person name="Riley R."/>
            <person name="Mondo S."/>
            <person name="Labutti K."/>
            <person name="Haridas S."/>
            <person name="Pangalinan J."/>
            <person name="Salamov A.A."/>
            <person name="Simmons B.A."/>
            <person name="Magnuson J.K."/>
            <person name="Chen J."/>
            <person name="Drula E."/>
            <person name="Henrissat B."/>
            <person name="Wiebenga A."/>
            <person name="Lubbers R.J."/>
            <person name="Gomes A.C."/>
            <person name="Makela M.R."/>
            <person name="Stajich J."/>
            <person name="Grigoriev I.V."/>
            <person name="Mortensen U.H."/>
            <person name="De Vries R.P."/>
            <person name="Baker S.E."/>
            <person name="Andersen M.R."/>
        </authorList>
    </citation>
    <scope>NUCLEOTIDE SEQUENCE [LARGE SCALE GENOMIC DNA]</scope>
    <source>
        <strain evidence="4 5">CBS 588.65</strain>
    </source>
</reference>
<dbReference type="PROSITE" id="PS50088">
    <property type="entry name" value="ANK_REPEAT"/>
    <property type="match status" value="1"/>
</dbReference>
<evidence type="ECO:0000256" key="2">
    <source>
        <dbReference type="ARBA" id="ARBA00023043"/>
    </source>
</evidence>
<evidence type="ECO:0000313" key="4">
    <source>
        <dbReference type="EMBL" id="KAL2813828.1"/>
    </source>
</evidence>
<keyword evidence="5" id="KW-1185">Reference proteome</keyword>
<dbReference type="Pfam" id="PF00023">
    <property type="entry name" value="Ank"/>
    <property type="match status" value="1"/>
</dbReference>
<dbReference type="SMART" id="SM00248">
    <property type="entry name" value="ANK"/>
    <property type="match status" value="3"/>
</dbReference>
<evidence type="ECO:0000313" key="5">
    <source>
        <dbReference type="Proteomes" id="UP001610334"/>
    </source>
</evidence>
<organism evidence="4 5">
    <name type="scientific">Aspergillus granulosus</name>
    <dbReference type="NCBI Taxonomy" id="176169"/>
    <lineage>
        <taxon>Eukaryota</taxon>
        <taxon>Fungi</taxon>
        <taxon>Dikarya</taxon>
        <taxon>Ascomycota</taxon>
        <taxon>Pezizomycotina</taxon>
        <taxon>Eurotiomycetes</taxon>
        <taxon>Eurotiomycetidae</taxon>
        <taxon>Eurotiales</taxon>
        <taxon>Aspergillaceae</taxon>
        <taxon>Aspergillus</taxon>
        <taxon>Aspergillus subgen. Nidulantes</taxon>
    </lineage>
</organism>
<evidence type="ECO:0000256" key="3">
    <source>
        <dbReference type="PROSITE-ProRule" id="PRU00023"/>
    </source>
</evidence>
<dbReference type="Proteomes" id="UP001610334">
    <property type="component" value="Unassembled WGS sequence"/>
</dbReference>
<keyword evidence="2 3" id="KW-0040">ANK repeat</keyword>
<keyword evidence="1" id="KW-0677">Repeat</keyword>
<dbReference type="Pfam" id="PF12796">
    <property type="entry name" value="Ank_2"/>
    <property type="match status" value="1"/>
</dbReference>
<evidence type="ECO:0000256" key="1">
    <source>
        <dbReference type="ARBA" id="ARBA00022737"/>
    </source>
</evidence>
<comment type="caution">
    <text evidence="4">The sequence shown here is derived from an EMBL/GenBank/DDBJ whole genome shotgun (WGS) entry which is preliminary data.</text>
</comment>